<dbReference type="SUPFAM" id="SSF53790">
    <property type="entry name" value="Tetrapyrrole methylase"/>
    <property type="match status" value="1"/>
</dbReference>
<evidence type="ECO:0000256" key="2">
    <source>
        <dbReference type="ARBA" id="ARBA00022552"/>
    </source>
</evidence>
<evidence type="ECO:0000256" key="1">
    <source>
        <dbReference type="ARBA" id="ARBA00022490"/>
    </source>
</evidence>
<dbReference type="Gene3D" id="3.30.950.10">
    <property type="entry name" value="Methyltransferase, Cobalt-precorrin-4 Transmethylase, Domain 2"/>
    <property type="match status" value="1"/>
</dbReference>
<dbReference type="InterPro" id="IPR014777">
    <property type="entry name" value="4pyrrole_Mease_sub1"/>
</dbReference>
<dbReference type="GO" id="GO:0032259">
    <property type="term" value="P:methylation"/>
    <property type="evidence" value="ECO:0007669"/>
    <property type="project" value="UniProtKB-KW"/>
</dbReference>
<keyword evidence="2 6" id="KW-0698">rRNA processing</keyword>
<dbReference type="PANTHER" id="PTHR46111:SF1">
    <property type="entry name" value="RIBOSOMAL RNA SMALL SUBUNIT METHYLTRANSFERASE I"/>
    <property type="match status" value="1"/>
</dbReference>
<comment type="similarity">
    <text evidence="6">Belongs to the methyltransferase superfamily. RsmI family.</text>
</comment>
<evidence type="ECO:0000256" key="4">
    <source>
        <dbReference type="ARBA" id="ARBA00022679"/>
    </source>
</evidence>
<comment type="caution">
    <text evidence="8">The sequence shown here is derived from an EMBL/GenBank/DDBJ whole genome shotgun (WGS) entry which is preliminary data.</text>
</comment>
<comment type="function">
    <text evidence="6">Catalyzes the 2'-O-methylation of the ribose of cytidine 1402 (C1402) in 16S rRNA.</text>
</comment>
<reference evidence="8 9" key="1">
    <citation type="submission" date="2020-10" db="EMBL/GenBank/DDBJ databases">
        <title>Novel species in genus Corynebacterium.</title>
        <authorList>
            <person name="Zhang G."/>
        </authorList>
    </citation>
    <scope>NUCLEOTIDE SEQUENCE [LARGE SCALE GENOMIC DNA]</scope>
    <source>
        <strain evidence="8 9">DSM 45110</strain>
    </source>
</reference>
<gene>
    <name evidence="6 8" type="primary">rsmI</name>
    <name evidence="8" type="ORF">IRY30_03275</name>
</gene>
<comment type="subcellular location">
    <subcellularLocation>
        <location evidence="6">Cytoplasm</location>
    </subcellularLocation>
</comment>
<dbReference type="NCBIfam" id="TIGR00096">
    <property type="entry name" value="16S rRNA (cytidine(1402)-2'-O)-methyltransferase"/>
    <property type="match status" value="1"/>
</dbReference>
<sequence length="292" mass="30604">MESLFAAAAARRPLPDGGIILAATPLGDPHDASIRLIDALSSADVIAAEDTRRTRALADALGVQIQGQVVSNFDHNESDRAGQLVEFARNGKRVLVVTDAGMPSVSDPGFPVVQAAYAAGVPVTCLPGPSAVPTSLALSGLGVGKFAFLGFAPRKDGARRAFFSSFLDATHATSFFESPHRLADTLAIAAEVLGPQRQAAVCRELTKRYEEVRRGSLPELAEWAAGGVKGEISVVIEGSSGAGEVDVEKLVEEAEEKVSAGHRLKDVCGEIAARTGASKRELYEAVLESRNS</sequence>
<evidence type="ECO:0000256" key="5">
    <source>
        <dbReference type="ARBA" id="ARBA00022691"/>
    </source>
</evidence>
<keyword evidence="5 6" id="KW-0949">S-adenosyl-L-methionine</keyword>
<keyword evidence="9" id="KW-1185">Reference proteome</keyword>
<evidence type="ECO:0000256" key="6">
    <source>
        <dbReference type="HAMAP-Rule" id="MF_01877"/>
    </source>
</evidence>
<name>A0ABR9ZI45_9CORY</name>
<evidence type="ECO:0000256" key="3">
    <source>
        <dbReference type="ARBA" id="ARBA00022603"/>
    </source>
</evidence>
<keyword evidence="4 6" id="KW-0808">Transferase</keyword>
<evidence type="ECO:0000313" key="9">
    <source>
        <dbReference type="Proteomes" id="UP000635902"/>
    </source>
</evidence>
<feature type="domain" description="Tetrapyrrole methylase" evidence="7">
    <location>
        <begin position="19"/>
        <end position="221"/>
    </location>
</feature>
<dbReference type="CDD" id="cd11648">
    <property type="entry name" value="RsmI"/>
    <property type="match status" value="1"/>
</dbReference>
<comment type="catalytic activity">
    <reaction evidence="6">
        <text>cytidine(1402) in 16S rRNA + S-adenosyl-L-methionine = 2'-O-methylcytidine(1402) in 16S rRNA + S-adenosyl-L-homocysteine + H(+)</text>
        <dbReference type="Rhea" id="RHEA:42924"/>
        <dbReference type="Rhea" id="RHEA-COMP:10285"/>
        <dbReference type="Rhea" id="RHEA-COMP:10286"/>
        <dbReference type="ChEBI" id="CHEBI:15378"/>
        <dbReference type="ChEBI" id="CHEBI:57856"/>
        <dbReference type="ChEBI" id="CHEBI:59789"/>
        <dbReference type="ChEBI" id="CHEBI:74495"/>
        <dbReference type="ChEBI" id="CHEBI:82748"/>
        <dbReference type="EC" id="2.1.1.198"/>
    </reaction>
</comment>
<dbReference type="Gene3D" id="3.40.1010.10">
    <property type="entry name" value="Cobalt-precorrin-4 Transmethylase, Domain 1"/>
    <property type="match status" value="1"/>
</dbReference>
<evidence type="ECO:0000313" key="8">
    <source>
        <dbReference type="EMBL" id="MBF4553105.1"/>
    </source>
</evidence>
<protein>
    <recommendedName>
        <fullName evidence="6">Ribosomal RNA small subunit methyltransferase I</fullName>
        <ecNumber evidence="6">2.1.1.198</ecNumber>
    </recommendedName>
    <alternativeName>
        <fullName evidence="6">16S rRNA 2'-O-ribose C1402 methyltransferase</fullName>
    </alternativeName>
    <alternativeName>
        <fullName evidence="6">rRNA (cytidine-2'-O-)-methyltransferase RsmI</fullName>
    </alternativeName>
</protein>
<dbReference type="InterPro" id="IPR008189">
    <property type="entry name" value="rRNA_ssu_MeTfrase_I"/>
</dbReference>
<dbReference type="EMBL" id="JADKMY010000001">
    <property type="protein sequence ID" value="MBF4553105.1"/>
    <property type="molecule type" value="Genomic_DNA"/>
</dbReference>
<dbReference type="Proteomes" id="UP000635902">
    <property type="component" value="Unassembled WGS sequence"/>
</dbReference>
<dbReference type="Pfam" id="PF00590">
    <property type="entry name" value="TP_methylase"/>
    <property type="match status" value="1"/>
</dbReference>
<dbReference type="RefSeq" id="WP_194555948.1">
    <property type="nucleotide sequence ID" value="NZ_JADKMY010000001.1"/>
</dbReference>
<evidence type="ECO:0000259" key="7">
    <source>
        <dbReference type="Pfam" id="PF00590"/>
    </source>
</evidence>
<dbReference type="InterPro" id="IPR035996">
    <property type="entry name" value="4pyrrol_Methylase_sf"/>
</dbReference>
<dbReference type="PIRSF" id="PIRSF005917">
    <property type="entry name" value="MTase_YraL"/>
    <property type="match status" value="1"/>
</dbReference>
<proteinExistence type="inferred from homology"/>
<dbReference type="EC" id="2.1.1.198" evidence="6"/>
<dbReference type="GO" id="GO:0008168">
    <property type="term" value="F:methyltransferase activity"/>
    <property type="evidence" value="ECO:0007669"/>
    <property type="project" value="UniProtKB-KW"/>
</dbReference>
<keyword evidence="3 6" id="KW-0489">Methyltransferase</keyword>
<dbReference type="InterPro" id="IPR014776">
    <property type="entry name" value="4pyrrole_Mease_sub2"/>
</dbReference>
<accession>A0ABR9ZI45</accession>
<dbReference type="HAMAP" id="MF_01877">
    <property type="entry name" value="16SrRNA_methyltr_I"/>
    <property type="match status" value="1"/>
</dbReference>
<dbReference type="PANTHER" id="PTHR46111">
    <property type="entry name" value="RIBOSOMAL RNA SMALL SUBUNIT METHYLTRANSFERASE I"/>
    <property type="match status" value="1"/>
</dbReference>
<dbReference type="InterPro" id="IPR000878">
    <property type="entry name" value="4pyrrol_Mease"/>
</dbReference>
<keyword evidence="1 6" id="KW-0963">Cytoplasm</keyword>
<organism evidence="8 9">
    <name type="scientific">Corynebacterium suicordis DSM 45110</name>
    <dbReference type="NCBI Taxonomy" id="1121369"/>
    <lineage>
        <taxon>Bacteria</taxon>
        <taxon>Bacillati</taxon>
        <taxon>Actinomycetota</taxon>
        <taxon>Actinomycetes</taxon>
        <taxon>Mycobacteriales</taxon>
        <taxon>Corynebacteriaceae</taxon>
        <taxon>Corynebacterium</taxon>
    </lineage>
</organism>